<comment type="subcellular location">
    <subcellularLocation>
        <location evidence="1">Cytoplasm</location>
    </subcellularLocation>
</comment>
<evidence type="ECO:0000256" key="2">
    <source>
        <dbReference type="ARBA" id="ARBA00022490"/>
    </source>
</evidence>
<dbReference type="OrthoDB" id="2190947at2759"/>
<dbReference type="Pfam" id="PF01922">
    <property type="entry name" value="SRP19"/>
    <property type="match status" value="1"/>
</dbReference>
<name>A0A166N7A7_EXIGL</name>
<dbReference type="PANTHER" id="PTHR17453:SF0">
    <property type="entry name" value="SIGNAL RECOGNITION PARTICLE 19 KDA PROTEIN"/>
    <property type="match status" value="1"/>
</dbReference>
<dbReference type="GO" id="GO:0008312">
    <property type="term" value="F:7S RNA binding"/>
    <property type="evidence" value="ECO:0007669"/>
    <property type="project" value="InterPro"/>
</dbReference>
<proteinExistence type="predicted"/>
<dbReference type="EMBL" id="KV426747">
    <property type="protein sequence ID" value="KZV78833.1"/>
    <property type="molecule type" value="Genomic_DNA"/>
</dbReference>
<evidence type="ECO:0000313" key="7">
    <source>
        <dbReference type="Proteomes" id="UP000077266"/>
    </source>
</evidence>
<keyword evidence="2" id="KW-0963">Cytoplasm</keyword>
<evidence type="ECO:0000256" key="5">
    <source>
        <dbReference type="SAM" id="MobiDB-lite"/>
    </source>
</evidence>
<feature type="region of interest" description="Disordered" evidence="5">
    <location>
        <begin position="197"/>
        <end position="224"/>
    </location>
</feature>
<organism evidence="6 7">
    <name type="scientific">Exidia glandulosa HHB12029</name>
    <dbReference type="NCBI Taxonomy" id="1314781"/>
    <lineage>
        <taxon>Eukaryota</taxon>
        <taxon>Fungi</taxon>
        <taxon>Dikarya</taxon>
        <taxon>Basidiomycota</taxon>
        <taxon>Agaricomycotina</taxon>
        <taxon>Agaricomycetes</taxon>
        <taxon>Auriculariales</taxon>
        <taxon>Exidiaceae</taxon>
        <taxon>Exidia</taxon>
    </lineage>
</organism>
<sequence>MPPRATVEEFDDDTDLPLPTHLLPNTGARGALLEQIGVDYAAGRSDSDDDDAPPLIPAAASSTQSRAPGNMGMGGAPTQSRPGVVDVTDVTPFKKWTSVYPIYIDAKRPHGTTQRRIARTKAVWWPLSQDIADACRKLGLQILHEPQKMHPRDWENPGRVKVLLKKDGAHVHPIIRTKRQLIERIASTIQATKPELVPSANTDPAVKKHKASVPPTPLPPLSERVSQYSPALESGVLVEAVKASMNPPQDGSGAPAIPGGAGKGKKKVIRVRG</sequence>
<feature type="compositionally biased region" description="Basic residues" evidence="5">
    <location>
        <begin position="263"/>
        <end position="273"/>
    </location>
</feature>
<feature type="region of interest" description="Disordered" evidence="5">
    <location>
        <begin position="42"/>
        <end position="85"/>
    </location>
</feature>
<keyword evidence="7" id="KW-1185">Reference proteome</keyword>
<reference evidence="6 7" key="1">
    <citation type="journal article" date="2016" name="Mol. Biol. Evol.">
        <title>Comparative Genomics of Early-Diverging Mushroom-Forming Fungi Provides Insights into the Origins of Lignocellulose Decay Capabilities.</title>
        <authorList>
            <person name="Nagy L.G."/>
            <person name="Riley R."/>
            <person name="Tritt A."/>
            <person name="Adam C."/>
            <person name="Daum C."/>
            <person name="Floudas D."/>
            <person name="Sun H."/>
            <person name="Yadav J.S."/>
            <person name="Pangilinan J."/>
            <person name="Larsson K.H."/>
            <person name="Matsuura K."/>
            <person name="Barry K."/>
            <person name="Labutti K."/>
            <person name="Kuo R."/>
            <person name="Ohm R.A."/>
            <person name="Bhattacharya S.S."/>
            <person name="Shirouzu T."/>
            <person name="Yoshinaga Y."/>
            <person name="Martin F.M."/>
            <person name="Grigoriev I.V."/>
            <person name="Hibbett D.S."/>
        </authorList>
    </citation>
    <scope>NUCLEOTIDE SEQUENCE [LARGE SCALE GENOMIC DNA]</scope>
    <source>
        <strain evidence="6 7">HHB12029</strain>
    </source>
</reference>
<dbReference type="Gene3D" id="3.30.56.30">
    <property type="entry name" value="Signal recognition particle, SRP19-like subunit"/>
    <property type="match status" value="1"/>
</dbReference>
<evidence type="ECO:0000256" key="4">
    <source>
        <dbReference type="ARBA" id="ARBA00023274"/>
    </source>
</evidence>
<keyword evidence="4" id="KW-0687">Ribonucleoprotein</keyword>
<dbReference type="FunCoup" id="A0A166N7A7">
    <property type="interactions" value="43"/>
</dbReference>
<dbReference type="STRING" id="1314781.A0A166N7A7"/>
<dbReference type="SUPFAM" id="SSF69695">
    <property type="entry name" value="SRP19"/>
    <property type="match status" value="1"/>
</dbReference>
<dbReference type="InterPro" id="IPR036521">
    <property type="entry name" value="SRP19-like_sf"/>
</dbReference>
<dbReference type="GO" id="GO:0006617">
    <property type="term" value="P:SRP-dependent cotranslational protein targeting to membrane, signal sequence recognition"/>
    <property type="evidence" value="ECO:0007669"/>
    <property type="project" value="TreeGrafter"/>
</dbReference>
<dbReference type="PANTHER" id="PTHR17453">
    <property type="entry name" value="SIGNAL RECOGNITION PARTICLE 19 KD PROTEIN"/>
    <property type="match status" value="1"/>
</dbReference>
<gene>
    <name evidence="6" type="ORF">EXIGLDRAFT_736422</name>
</gene>
<dbReference type="InterPro" id="IPR002778">
    <property type="entry name" value="Signal_recog_particle_SRP19"/>
</dbReference>
<evidence type="ECO:0000313" key="6">
    <source>
        <dbReference type="EMBL" id="KZV78833.1"/>
    </source>
</evidence>
<dbReference type="InParanoid" id="A0A166N7A7"/>
<dbReference type="AlphaFoldDB" id="A0A166N7A7"/>
<accession>A0A166N7A7</accession>
<dbReference type="GO" id="GO:0005786">
    <property type="term" value="C:signal recognition particle, endoplasmic reticulum targeting"/>
    <property type="evidence" value="ECO:0007669"/>
    <property type="project" value="UniProtKB-KW"/>
</dbReference>
<feature type="region of interest" description="Disordered" evidence="5">
    <location>
        <begin position="246"/>
        <end position="273"/>
    </location>
</feature>
<keyword evidence="3" id="KW-0733">Signal recognition particle</keyword>
<evidence type="ECO:0000256" key="3">
    <source>
        <dbReference type="ARBA" id="ARBA00023135"/>
    </source>
</evidence>
<evidence type="ECO:0000256" key="1">
    <source>
        <dbReference type="ARBA" id="ARBA00004496"/>
    </source>
</evidence>
<protein>
    <submittedName>
        <fullName evidence="6">Signal recognition particle, SRP19 subunit</fullName>
    </submittedName>
</protein>
<dbReference type="Proteomes" id="UP000077266">
    <property type="component" value="Unassembled WGS sequence"/>
</dbReference>